<dbReference type="GO" id="GO:0005762">
    <property type="term" value="C:mitochondrial large ribosomal subunit"/>
    <property type="evidence" value="ECO:0007669"/>
    <property type="project" value="InterPro"/>
</dbReference>
<dbReference type="AlphaFoldDB" id="A0A9P3UQA0"/>
<protein>
    <submittedName>
        <fullName evidence="3">Ribonuclease-III-like</fullName>
    </submittedName>
</protein>
<gene>
    <name evidence="3" type="ORF">LshimejAT787_0601730</name>
</gene>
<reference evidence="3" key="1">
    <citation type="submission" date="2022-07" db="EMBL/GenBank/DDBJ databases">
        <title>The genome of Lyophyllum shimeji provides insight into the initial evolution of ectomycorrhizal fungal genome.</title>
        <authorList>
            <person name="Kobayashi Y."/>
            <person name="Shibata T."/>
            <person name="Hirakawa H."/>
            <person name="Shigenobu S."/>
            <person name="Nishiyama T."/>
            <person name="Yamada A."/>
            <person name="Hasebe M."/>
            <person name="Kawaguchi M."/>
        </authorList>
    </citation>
    <scope>NUCLEOTIDE SEQUENCE</scope>
    <source>
        <strain evidence="3">AT787</strain>
    </source>
</reference>
<dbReference type="GO" id="GO:0032543">
    <property type="term" value="P:mitochondrial translation"/>
    <property type="evidence" value="ECO:0007669"/>
    <property type="project" value="InterPro"/>
</dbReference>
<dbReference type="Pfam" id="PF14622">
    <property type="entry name" value="Ribonucleas_3_3"/>
    <property type="match status" value="1"/>
</dbReference>
<name>A0A9P3UQA0_LYOSH</name>
<dbReference type="InterPro" id="IPR040030">
    <property type="entry name" value="Ribosomal_mL57"/>
</dbReference>
<dbReference type="GO" id="GO:0004525">
    <property type="term" value="F:ribonuclease III activity"/>
    <property type="evidence" value="ECO:0007669"/>
    <property type="project" value="InterPro"/>
</dbReference>
<dbReference type="InterPro" id="IPR036389">
    <property type="entry name" value="RNase_III_sf"/>
</dbReference>
<feature type="region of interest" description="Disordered" evidence="1">
    <location>
        <begin position="1"/>
        <end position="113"/>
    </location>
</feature>
<dbReference type="GO" id="GO:0003735">
    <property type="term" value="F:structural constituent of ribosome"/>
    <property type="evidence" value="ECO:0007669"/>
    <property type="project" value="InterPro"/>
</dbReference>
<dbReference type="Gene3D" id="1.10.1520.10">
    <property type="entry name" value="Ribonuclease III domain"/>
    <property type="match status" value="1"/>
</dbReference>
<accession>A0A9P3UQA0</accession>
<comment type="caution">
    <text evidence="3">The sequence shown here is derived from an EMBL/GenBank/DDBJ whole genome shotgun (WGS) entry which is preliminary data.</text>
</comment>
<evidence type="ECO:0000313" key="4">
    <source>
        <dbReference type="Proteomes" id="UP001063166"/>
    </source>
</evidence>
<dbReference type="Proteomes" id="UP001063166">
    <property type="component" value="Unassembled WGS sequence"/>
</dbReference>
<feature type="domain" description="RNase III" evidence="2">
    <location>
        <begin position="133"/>
        <end position="272"/>
    </location>
</feature>
<feature type="compositionally biased region" description="Low complexity" evidence="1">
    <location>
        <begin position="1"/>
        <end position="16"/>
    </location>
</feature>
<sequence>MMSGPLRRLSSSLSTLKSFPIPSGHPPRGPAARRYSAVALKTRSEAKPRSAPQRISQRGRPRVGYVDEDEGFGSHETPELGARSGETEGGERKVEADATEEQSWNGPRSTWKEPDPRFAEHLNALFPTLQFPPELARRVLTHASHPAAVHGHNAALSFTGRRVLQSYLLLMLSSSPALKPTHDLEAIAERTLNSYTLGQTVGSKWGLGRAMRWTPSLPASQLRRDLDQRELLRSVGLYKIQGDAVGAIMGGIFLQFGGSVAHRVFHTRVLPQLLGRGLPDAFREDALATCERMGGEDGKLVLLDTPMAQTAS</sequence>
<dbReference type="SUPFAM" id="SSF69065">
    <property type="entry name" value="RNase III domain-like"/>
    <property type="match status" value="1"/>
</dbReference>
<dbReference type="OrthoDB" id="2281895at2759"/>
<feature type="compositionally biased region" description="Basic and acidic residues" evidence="1">
    <location>
        <begin position="85"/>
        <end position="96"/>
    </location>
</feature>
<dbReference type="EMBL" id="BRPK01000006">
    <property type="protein sequence ID" value="GLB39011.1"/>
    <property type="molecule type" value="Genomic_DNA"/>
</dbReference>
<dbReference type="InterPro" id="IPR000999">
    <property type="entry name" value="RNase_III_dom"/>
</dbReference>
<evidence type="ECO:0000259" key="2">
    <source>
        <dbReference type="Pfam" id="PF14622"/>
    </source>
</evidence>
<dbReference type="GO" id="GO:0006396">
    <property type="term" value="P:RNA processing"/>
    <property type="evidence" value="ECO:0007669"/>
    <property type="project" value="InterPro"/>
</dbReference>
<keyword evidence="4" id="KW-1185">Reference proteome</keyword>
<proteinExistence type="predicted"/>
<evidence type="ECO:0000256" key="1">
    <source>
        <dbReference type="SAM" id="MobiDB-lite"/>
    </source>
</evidence>
<dbReference type="PANTHER" id="PTHR28160">
    <property type="entry name" value="54S RIBOSOMAL PROTEIN L15, MITOCHONDRIAL"/>
    <property type="match status" value="1"/>
</dbReference>
<organism evidence="3 4">
    <name type="scientific">Lyophyllum shimeji</name>
    <name type="common">Hon-shimeji</name>
    <name type="synonym">Tricholoma shimeji</name>
    <dbReference type="NCBI Taxonomy" id="47721"/>
    <lineage>
        <taxon>Eukaryota</taxon>
        <taxon>Fungi</taxon>
        <taxon>Dikarya</taxon>
        <taxon>Basidiomycota</taxon>
        <taxon>Agaricomycotina</taxon>
        <taxon>Agaricomycetes</taxon>
        <taxon>Agaricomycetidae</taxon>
        <taxon>Agaricales</taxon>
        <taxon>Tricholomatineae</taxon>
        <taxon>Lyophyllaceae</taxon>
        <taxon>Lyophyllum</taxon>
    </lineage>
</organism>
<dbReference type="PANTHER" id="PTHR28160:SF1">
    <property type="entry name" value="LARGE RIBOSOMAL SUBUNIT PROTEIN ML57"/>
    <property type="match status" value="1"/>
</dbReference>
<evidence type="ECO:0000313" key="3">
    <source>
        <dbReference type="EMBL" id="GLB39011.1"/>
    </source>
</evidence>